<dbReference type="Gene3D" id="1.10.10.10">
    <property type="entry name" value="Winged helix-like DNA-binding domain superfamily/Winged helix DNA-binding domain"/>
    <property type="match status" value="1"/>
</dbReference>
<dbReference type="AlphaFoldDB" id="X1VG17"/>
<name>X1VG17_9ZZZZ</name>
<evidence type="ECO:0000259" key="1">
    <source>
        <dbReference type="Pfam" id="PF17778"/>
    </source>
</evidence>
<dbReference type="InterPro" id="IPR041516">
    <property type="entry name" value="LACTB2_WH"/>
</dbReference>
<proteinExistence type="predicted"/>
<feature type="domain" description="LACTB2 winged helix" evidence="1">
    <location>
        <begin position="27"/>
        <end position="69"/>
    </location>
</feature>
<comment type="caution">
    <text evidence="2">The sequence shown here is derived from an EMBL/GenBank/DDBJ whole genome shotgun (WGS) entry which is preliminary data.</text>
</comment>
<reference evidence="2" key="1">
    <citation type="journal article" date="2014" name="Front. Microbiol.">
        <title>High frequency of phylogenetically diverse reductive dehalogenase-homologous genes in deep subseafloor sedimentary metagenomes.</title>
        <authorList>
            <person name="Kawai M."/>
            <person name="Futagami T."/>
            <person name="Toyoda A."/>
            <person name="Takaki Y."/>
            <person name="Nishi S."/>
            <person name="Hori S."/>
            <person name="Arai W."/>
            <person name="Tsubouchi T."/>
            <person name="Morono Y."/>
            <person name="Uchiyama I."/>
            <person name="Ito T."/>
            <person name="Fujiyama A."/>
            <person name="Inagaki F."/>
            <person name="Takami H."/>
        </authorList>
    </citation>
    <scope>NUCLEOTIDE SEQUENCE</scope>
    <source>
        <strain evidence="2">Expedition CK06-06</strain>
    </source>
</reference>
<feature type="non-terminal residue" evidence="2">
    <location>
        <position position="1"/>
    </location>
</feature>
<organism evidence="2">
    <name type="scientific">marine sediment metagenome</name>
    <dbReference type="NCBI Taxonomy" id="412755"/>
    <lineage>
        <taxon>unclassified sequences</taxon>
        <taxon>metagenomes</taxon>
        <taxon>ecological metagenomes</taxon>
    </lineage>
</organism>
<gene>
    <name evidence="2" type="ORF">S12H4_49601</name>
</gene>
<evidence type="ECO:0000313" key="2">
    <source>
        <dbReference type="EMBL" id="GAJ13461.1"/>
    </source>
</evidence>
<dbReference type="InterPro" id="IPR036388">
    <property type="entry name" value="WH-like_DNA-bd_sf"/>
</dbReference>
<accession>X1VG17</accession>
<protein>
    <recommendedName>
        <fullName evidence="1">LACTB2 winged helix domain-containing protein</fullName>
    </recommendedName>
</protein>
<dbReference type="Pfam" id="PF17778">
    <property type="entry name" value="WHD_BLACT"/>
    <property type="match status" value="1"/>
</dbReference>
<sequence>RRVEELIQHRLEREEQVIAGLRHGKATVKELAAEIYPELAGFVYELAKGQVYAHLIKLERDGKASSQGSGEDARYKLALQRGRYA</sequence>
<dbReference type="EMBL" id="BARW01031136">
    <property type="protein sequence ID" value="GAJ13461.1"/>
    <property type="molecule type" value="Genomic_DNA"/>
</dbReference>